<reference evidence="1" key="1">
    <citation type="submission" date="2022-04" db="EMBL/GenBank/DDBJ databases">
        <title>A functionally conserved STORR gene fusion in Papaver species that diverged 16.8 million years ago.</title>
        <authorList>
            <person name="Catania T."/>
        </authorList>
    </citation>
    <scope>NUCLEOTIDE SEQUENCE</scope>
    <source>
        <strain evidence="1">S-188037</strain>
    </source>
</reference>
<dbReference type="Proteomes" id="UP001202328">
    <property type="component" value="Unassembled WGS sequence"/>
</dbReference>
<keyword evidence="2" id="KW-1185">Reference proteome</keyword>
<sequence>MEAEKVDEQRYVVKIVFNKAMGAMGKVQKAVEMLNDFHCINVTVSEYDQHRMQSSNFLRVKKTKGSLLAMDEECLLDKVKTVVKQLGLLLLPPYPCSG</sequence>
<proteinExistence type="predicted"/>
<evidence type="ECO:0000313" key="2">
    <source>
        <dbReference type="Proteomes" id="UP001202328"/>
    </source>
</evidence>
<accession>A0AAD4SB26</accession>
<dbReference type="AlphaFoldDB" id="A0AAD4SB26"/>
<dbReference type="EMBL" id="JAJJMB010012382">
    <property type="protein sequence ID" value="KAI3877324.1"/>
    <property type="molecule type" value="Genomic_DNA"/>
</dbReference>
<gene>
    <name evidence="1" type="ORF">MKW98_014439</name>
</gene>
<organism evidence="1 2">
    <name type="scientific">Papaver atlanticum</name>
    <dbReference type="NCBI Taxonomy" id="357466"/>
    <lineage>
        <taxon>Eukaryota</taxon>
        <taxon>Viridiplantae</taxon>
        <taxon>Streptophyta</taxon>
        <taxon>Embryophyta</taxon>
        <taxon>Tracheophyta</taxon>
        <taxon>Spermatophyta</taxon>
        <taxon>Magnoliopsida</taxon>
        <taxon>Ranunculales</taxon>
        <taxon>Papaveraceae</taxon>
        <taxon>Papaveroideae</taxon>
        <taxon>Papaver</taxon>
    </lineage>
</organism>
<evidence type="ECO:0000313" key="1">
    <source>
        <dbReference type="EMBL" id="KAI3877324.1"/>
    </source>
</evidence>
<comment type="caution">
    <text evidence="1">The sequence shown here is derived from an EMBL/GenBank/DDBJ whole genome shotgun (WGS) entry which is preliminary data.</text>
</comment>
<name>A0AAD4SB26_9MAGN</name>
<protein>
    <submittedName>
        <fullName evidence="1">Uncharacterized protein</fullName>
    </submittedName>
</protein>